<sequence>MTFFTQGSSSSAAPHIHTPTAATDDEDLGIYSQLPWYPSAHLENLDLNSQGDGYPHIESYSGLLQSDGVYGEPHVPPVGPGGAGGRSGRGVFQPPRSSGGVVRSGRGGSQAARGGGRRSRALNQGSAPYFTRPGVGGGGRARLVSLRGRVSSSDANTSAPADEWGDQNNFGEDDSRSIQDHITSIKKQEKRLQQQEVEQEIDKCMELVKECGAAEASEEFYVATRLFAQKYNRTIFMRLCTNEGRMAWKKMRNGFKNM</sequence>
<keyword evidence="1" id="KW-0175">Coiled coil</keyword>
<evidence type="ECO:0000313" key="3">
    <source>
        <dbReference type="EMBL" id="RLM58429.1"/>
    </source>
</evidence>
<feature type="compositionally biased region" description="Low complexity" evidence="2">
    <location>
        <begin position="12"/>
        <end position="22"/>
    </location>
</feature>
<protein>
    <submittedName>
        <fullName evidence="3">Uncharacterized protein</fullName>
    </submittedName>
</protein>
<feature type="region of interest" description="Disordered" evidence="2">
    <location>
        <begin position="1"/>
        <end position="24"/>
    </location>
</feature>
<organism evidence="3 4">
    <name type="scientific">Panicum miliaceum</name>
    <name type="common">Proso millet</name>
    <name type="synonym">Broomcorn millet</name>
    <dbReference type="NCBI Taxonomy" id="4540"/>
    <lineage>
        <taxon>Eukaryota</taxon>
        <taxon>Viridiplantae</taxon>
        <taxon>Streptophyta</taxon>
        <taxon>Embryophyta</taxon>
        <taxon>Tracheophyta</taxon>
        <taxon>Spermatophyta</taxon>
        <taxon>Magnoliopsida</taxon>
        <taxon>Liliopsida</taxon>
        <taxon>Poales</taxon>
        <taxon>Poaceae</taxon>
        <taxon>PACMAD clade</taxon>
        <taxon>Panicoideae</taxon>
        <taxon>Panicodae</taxon>
        <taxon>Paniceae</taxon>
        <taxon>Panicinae</taxon>
        <taxon>Panicum</taxon>
        <taxon>Panicum sect. Panicum</taxon>
    </lineage>
</organism>
<dbReference type="PANTHER" id="PTHR47069">
    <property type="match status" value="1"/>
</dbReference>
<reference evidence="4" key="1">
    <citation type="journal article" date="2019" name="Nat. Commun.">
        <title>The genome of broomcorn millet.</title>
        <authorList>
            <person name="Zou C."/>
            <person name="Miki D."/>
            <person name="Li D."/>
            <person name="Tang Q."/>
            <person name="Xiao L."/>
            <person name="Rajput S."/>
            <person name="Deng P."/>
            <person name="Jia W."/>
            <person name="Huang R."/>
            <person name="Zhang M."/>
            <person name="Sun Y."/>
            <person name="Hu J."/>
            <person name="Fu X."/>
            <person name="Schnable P.S."/>
            <person name="Li F."/>
            <person name="Zhang H."/>
            <person name="Feng B."/>
            <person name="Zhu X."/>
            <person name="Liu R."/>
            <person name="Schnable J.C."/>
            <person name="Zhu J.-K."/>
            <person name="Zhang H."/>
        </authorList>
    </citation>
    <scope>NUCLEOTIDE SEQUENCE [LARGE SCALE GENOMIC DNA]</scope>
</reference>
<gene>
    <name evidence="3" type="ORF">C2845_PM18G02430</name>
</gene>
<feature type="compositionally biased region" description="Low complexity" evidence="2">
    <location>
        <begin position="96"/>
        <end position="112"/>
    </location>
</feature>
<feature type="compositionally biased region" description="Polar residues" evidence="2">
    <location>
        <begin position="1"/>
        <end position="11"/>
    </location>
</feature>
<keyword evidence="4" id="KW-1185">Reference proteome</keyword>
<evidence type="ECO:0000256" key="1">
    <source>
        <dbReference type="SAM" id="Coils"/>
    </source>
</evidence>
<feature type="coiled-coil region" evidence="1">
    <location>
        <begin position="178"/>
        <end position="207"/>
    </location>
</feature>
<dbReference type="PANTHER" id="PTHR47069:SF11">
    <property type="entry name" value="OS04G0275550 PROTEIN"/>
    <property type="match status" value="1"/>
</dbReference>
<feature type="region of interest" description="Disordered" evidence="2">
    <location>
        <begin position="149"/>
        <end position="174"/>
    </location>
</feature>
<dbReference type="Proteomes" id="UP000275267">
    <property type="component" value="Unassembled WGS sequence"/>
</dbReference>
<name>A0A3L6PMB0_PANMI</name>
<comment type="caution">
    <text evidence="3">The sequence shown here is derived from an EMBL/GenBank/DDBJ whole genome shotgun (WGS) entry which is preliminary data.</text>
</comment>
<accession>A0A3L6PMB0</accession>
<dbReference type="AlphaFoldDB" id="A0A3L6PMB0"/>
<evidence type="ECO:0000313" key="4">
    <source>
        <dbReference type="Proteomes" id="UP000275267"/>
    </source>
</evidence>
<feature type="region of interest" description="Disordered" evidence="2">
    <location>
        <begin position="68"/>
        <end position="134"/>
    </location>
</feature>
<evidence type="ECO:0000256" key="2">
    <source>
        <dbReference type="SAM" id="MobiDB-lite"/>
    </source>
</evidence>
<dbReference type="EMBL" id="PQIB02000017">
    <property type="protein sequence ID" value="RLM58429.1"/>
    <property type="molecule type" value="Genomic_DNA"/>
</dbReference>
<proteinExistence type="predicted"/>